<dbReference type="InterPro" id="IPR011990">
    <property type="entry name" value="TPR-like_helical_dom_sf"/>
</dbReference>
<name>A0A430G1X1_9SPHN</name>
<dbReference type="RefSeq" id="WP_126004854.1">
    <property type="nucleotide sequence ID" value="NZ_QQYZ01000013.1"/>
</dbReference>
<dbReference type="Proteomes" id="UP000287746">
    <property type="component" value="Unassembled WGS sequence"/>
</dbReference>
<evidence type="ECO:0000313" key="2">
    <source>
        <dbReference type="Proteomes" id="UP000287746"/>
    </source>
</evidence>
<dbReference type="AlphaFoldDB" id="A0A430G1X1"/>
<protein>
    <submittedName>
        <fullName evidence="1">Uncharacterized protein</fullName>
    </submittedName>
</protein>
<organism evidence="1 2">
    <name type="scientific">Sphingomonas koreensis</name>
    <dbReference type="NCBI Taxonomy" id="93064"/>
    <lineage>
        <taxon>Bacteria</taxon>
        <taxon>Pseudomonadati</taxon>
        <taxon>Pseudomonadota</taxon>
        <taxon>Alphaproteobacteria</taxon>
        <taxon>Sphingomonadales</taxon>
        <taxon>Sphingomonadaceae</taxon>
        <taxon>Sphingomonas</taxon>
    </lineage>
</organism>
<evidence type="ECO:0000313" key="1">
    <source>
        <dbReference type="EMBL" id="RSY81957.1"/>
    </source>
</evidence>
<proteinExistence type="predicted"/>
<dbReference type="Gene3D" id="1.25.40.10">
    <property type="entry name" value="Tetratricopeptide repeat domain"/>
    <property type="match status" value="1"/>
</dbReference>
<comment type="caution">
    <text evidence="1">The sequence shown here is derived from an EMBL/GenBank/DDBJ whole genome shotgun (WGS) entry which is preliminary data.</text>
</comment>
<gene>
    <name evidence="1" type="ORF">DAH66_13875</name>
</gene>
<reference evidence="1 2" key="1">
    <citation type="submission" date="2018-07" db="EMBL/GenBank/DDBJ databases">
        <title>Genomic and Epidemiologic Investigation of an Indolent Hospital Outbreak.</title>
        <authorList>
            <person name="Johnson R.C."/>
            <person name="Deming C."/>
            <person name="Conlan S."/>
            <person name="Zellmer C.J."/>
            <person name="Michelin A.V."/>
            <person name="Lee-Lin S."/>
            <person name="Thomas P.J."/>
            <person name="Park M."/>
            <person name="Weingarten R.A."/>
            <person name="Less J."/>
            <person name="Dekker J.P."/>
            <person name="Frank K.M."/>
            <person name="Musser K.A."/>
            <person name="Mcquiston J.R."/>
            <person name="Henderson D.K."/>
            <person name="Lau A.F."/>
            <person name="Palmore T.N."/>
            <person name="Segre J.A."/>
        </authorList>
    </citation>
    <scope>NUCLEOTIDE SEQUENCE [LARGE SCALE GENOMIC DNA]</scope>
    <source>
        <strain evidence="1 2">SK-CDC1_0717</strain>
    </source>
</reference>
<accession>A0A430G1X1</accession>
<sequence>MSSRPRTRSARSIKVSARGMAIAAATVLLAGGATLNAIANITRTKAPETALGMPFGGDPTAAAPAIDNLTRTDPEALTRPDVAVKLKAALRLDPLDASAIRNLGFVAELGRDRERARKLINLAERVSRRDAATQIWLIEDAARNGDVARTLRHYDIALKTSLEVQPLLFGTLANALSEPQVARALVPLIRPRPSWLYAFVAQTIESGANLTRLQRVIQLAGGLPDTAEFQALETRFIQRLVELRAFDAAGRLYAEAAGPSRSAASVTGFTHESTDPRFAPYTWQTFGNAGTGVGFEDGGKGLAARIIANSNSQTTVLRRVFSLAPGSYRFALRRELIYATPRTRAVWALRCNGAQTASQSWQEPVTRITVSAGCAHQVIELDVWGEDDENGAQIVLSGLSITPLR</sequence>
<dbReference type="EMBL" id="QQYZ01000013">
    <property type="protein sequence ID" value="RSY81957.1"/>
    <property type="molecule type" value="Genomic_DNA"/>
</dbReference>